<keyword evidence="2" id="KW-0238">DNA-binding</keyword>
<keyword evidence="3" id="KW-1185">Reference proteome</keyword>
<evidence type="ECO:0000256" key="1">
    <source>
        <dbReference type="SAM" id="MobiDB-lite"/>
    </source>
</evidence>
<feature type="region of interest" description="Disordered" evidence="1">
    <location>
        <begin position="221"/>
        <end position="246"/>
    </location>
</feature>
<dbReference type="KEGG" id="vg:24724590"/>
<dbReference type="OrthoDB" id="8347at10239"/>
<protein>
    <submittedName>
        <fullName evidence="2">Single-stranded DNA-binding protein</fullName>
    </submittedName>
</protein>
<organism evidence="2 3">
    <name type="scientific">Escherichia phage Pollock</name>
    <dbReference type="NCBI Taxonomy" id="1540097"/>
    <lineage>
        <taxon>Viruses</taxon>
        <taxon>Duplodnaviria</taxon>
        <taxon>Heunggongvirae</taxon>
        <taxon>Uroviricota</taxon>
        <taxon>Caudoviricetes</taxon>
        <taxon>Schitoviridae</taxon>
        <taxon>Humphriesvirinae</taxon>
        <taxon>Pollockvirus</taxon>
        <taxon>Pollockvirus pollock</taxon>
    </lineage>
</organism>
<dbReference type="GeneID" id="24724590"/>
<evidence type="ECO:0000313" key="2">
    <source>
        <dbReference type="EMBL" id="AIX12412.1"/>
    </source>
</evidence>
<reference evidence="2 3" key="1">
    <citation type="journal article" date="2015" name="Genome Announc.">
        <title>Complete Genome Sequence of Enterotoxigenic Escherichia coli N4-Like Podophage Pollock.</title>
        <authorList>
            <person name="Patel R.S."/>
            <person name="Lessor L.E."/>
            <person name="Hernandez A.C."/>
            <person name="Kuty Everett G.F."/>
        </authorList>
    </citation>
    <scope>NUCLEOTIDE SEQUENCE [LARGE SCALE GENOMIC DNA]</scope>
</reference>
<accession>A0A0A0YRL3</accession>
<evidence type="ECO:0000313" key="3">
    <source>
        <dbReference type="Proteomes" id="UP000030324"/>
    </source>
</evidence>
<gene>
    <name evidence="2" type="ORF">CPT_Pollock53</name>
</gene>
<dbReference type="RefSeq" id="YP_009152154.1">
    <property type="nucleotide sequence ID" value="NC_027381.1"/>
</dbReference>
<sequence length="246" mass="26564">MSLLKNLETKAGVEGEKDTLGGGGVLDSGLYDLIVKVAYISASSGGALALNTIFDYDGKEVRQQFWMTSGNDKGNKNTYIGKDNKEHYLPGFLAANSLALLTVGKEISQLELEEKTIKLYDYEAKAEVPTKVQVFVELTGQKITAGIQKQTVDKNIDSGQVDGNGRKIYVASGETRDINEVVKFFRHDDGLTVPEIEAGKTEAQFKNDWDAKFTGKTINKAKGSKDGVTAGAPSATAKPTKSLFAK</sequence>
<dbReference type="GO" id="GO:0003677">
    <property type="term" value="F:DNA binding"/>
    <property type="evidence" value="ECO:0007669"/>
    <property type="project" value="UniProtKB-KW"/>
</dbReference>
<dbReference type="EMBL" id="KM236242">
    <property type="protein sequence ID" value="AIX12412.1"/>
    <property type="molecule type" value="Genomic_DNA"/>
</dbReference>
<dbReference type="Proteomes" id="UP000030324">
    <property type="component" value="Segment"/>
</dbReference>
<proteinExistence type="predicted"/>
<name>A0A0A0YRL3_9CAUD</name>